<dbReference type="Pfam" id="PF06479">
    <property type="entry name" value="Ribonuc_2-5A"/>
    <property type="match status" value="1"/>
</dbReference>
<keyword evidence="8 20" id="KW-0732">Signal</keyword>
<evidence type="ECO:0000256" key="18">
    <source>
        <dbReference type="ARBA" id="ARBA00048977"/>
    </source>
</evidence>
<evidence type="ECO:0000256" key="16">
    <source>
        <dbReference type="ARBA" id="ARBA00023180"/>
    </source>
</evidence>
<dbReference type="InterPro" id="IPR018391">
    <property type="entry name" value="PQQ_b-propeller_rpt"/>
</dbReference>
<evidence type="ECO:0000256" key="5">
    <source>
        <dbReference type="ARBA" id="ARBA00022679"/>
    </source>
</evidence>
<keyword evidence="10 23" id="KW-0418">Kinase</keyword>
<dbReference type="SMART" id="SM00564">
    <property type="entry name" value="PQQ"/>
    <property type="match status" value="3"/>
</dbReference>
<dbReference type="InterPro" id="IPR010513">
    <property type="entry name" value="KEN_dom"/>
</dbReference>
<feature type="compositionally biased region" description="Basic residues" evidence="19">
    <location>
        <begin position="534"/>
        <end position="544"/>
    </location>
</feature>
<comment type="catalytic activity">
    <reaction evidence="17">
        <text>L-threonyl-[protein] + ATP = O-phospho-L-threonyl-[protein] + ADP + H(+)</text>
        <dbReference type="Rhea" id="RHEA:46608"/>
        <dbReference type="Rhea" id="RHEA-COMP:11060"/>
        <dbReference type="Rhea" id="RHEA-COMP:11605"/>
        <dbReference type="ChEBI" id="CHEBI:15378"/>
        <dbReference type="ChEBI" id="CHEBI:30013"/>
        <dbReference type="ChEBI" id="CHEBI:30616"/>
        <dbReference type="ChEBI" id="CHEBI:61977"/>
        <dbReference type="ChEBI" id="CHEBI:456216"/>
        <dbReference type="EC" id="2.7.11.1"/>
    </reaction>
    <physiologicalReaction direction="left-to-right" evidence="17">
        <dbReference type="Rhea" id="RHEA:46609"/>
    </physiologicalReaction>
</comment>
<dbReference type="PROSITE" id="PS50011">
    <property type="entry name" value="PROTEIN_KINASE_DOM"/>
    <property type="match status" value="1"/>
</dbReference>
<evidence type="ECO:0000256" key="20">
    <source>
        <dbReference type="SAM" id="SignalP"/>
    </source>
</evidence>
<dbReference type="SUPFAM" id="SSF56112">
    <property type="entry name" value="Protein kinase-like (PK-like)"/>
    <property type="match status" value="1"/>
</dbReference>
<dbReference type="EMBL" id="NDIQ01000021">
    <property type="protein sequence ID" value="PRT54925.1"/>
    <property type="molecule type" value="Genomic_DNA"/>
</dbReference>
<accession>A0A2T0FIW5</accession>
<evidence type="ECO:0000256" key="10">
    <source>
        <dbReference type="ARBA" id="ARBA00022777"/>
    </source>
</evidence>
<dbReference type="PANTHER" id="PTHR13954">
    <property type="entry name" value="IRE1-RELATED"/>
    <property type="match status" value="1"/>
</dbReference>
<dbReference type="GO" id="GO:0006397">
    <property type="term" value="P:mRNA processing"/>
    <property type="evidence" value="ECO:0007669"/>
    <property type="project" value="InterPro"/>
</dbReference>
<dbReference type="InterPro" id="IPR011009">
    <property type="entry name" value="Kinase-like_dom_sf"/>
</dbReference>
<dbReference type="GO" id="GO:0004674">
    <property type="term" value="F:protein serine/threonine kinase activity"/>
    <property type="evidence" value="ECO:0007669"/>
    <property type="project" value="UniProtKB-KW"/>
</dbReference>
<organism evidence="23 24">
    <name type="scientific">Wickerhamiella sorbophila</name>
    <dbReference type="NCBI Taxonomy" id="45607"/>
    <lineage>
        <taxon>Eukaryota</taxon>
        <taxon>Fungi</taxon>
        <taxon>Dikarya</taxon>
        <taxon>Ascomycota</taxon>
        <taxon>Saccharomycotina</taxon>
        <taxon>Dipodascomycetes</taxon>
        <taxon>Dipodascales</taxon>
        <taxon>Trichomonascaceae</taxon>
        <taxon>Wickerhamiella</taxon>
    </lineage>
</organism>
<dbReference type="GO" id="GO:0005524">
    <property type="term" value="F:ATP binding"/>
    <property type="evidence" value="ECO:0007669"/>
    <property type="project" value="UniProtKB-KW"/>
</dbReference>
<evidence type="ECO:0000256" key="4">
    <source>
        <dbReference type="ARBA" id="ARBA00022527"/>
    </source>
</evidence>
<dbReference type="InterPro" id="IPR008271">
    <property type="entry name" value="Ser/Thr_kinase_AS"/>
</dbReference>
<evidence type="ECO:0000256" key="3">
    <source>
        <dbReference type="ARBA" id="ARBA00012513"/>
    </source>
</evidence>
<dbReference type="GO" id="GO:0046872">
    <property type="term" value="F:metal ion binding"/>
    <property type="evidence" value="ECO:0007669"/>
    <property type="project" value="UniProtKB-KW"/>
</dbReference>
<keyword evidence="9" id="KW-0547">Nucleotide-binding</keyword>
<evidence type="ECO:0000256" key="12">
    <source>
        <dbReference type="ARBA" id="ARBA00022840"/>
    </source>
</evidence>
<evidence type="ECO:0000256" key="2">
    <source>
        <dbReference type="ARBA" id="ARBA00004479"/>
    </source>
</evidence>
<keyword evidence="15" id="KW-0472">Membrane</keyword>
<keyword evidence="16" id="KW-0325">Glycoprotein</keyword>
<gene>
    <name evidence="23" type="ORF">B9G98_02545</name>
</gene>
<dbReference type="Proteomes" id="UP000238350">
    <property type="component" value="Unassembled WGS sequence"/>
</dbReference>
<evidence type="ECO:0000256" key="15">
    <source>
        <dbReference type="ARBA" id="ARBA00023136"/>
    </source>
</evidence>
<dbReference type="RefSeq" id="XP_024664870.1">
    <property type="nucleotide sequence ID" value="XM_024809102.1"/>
</dbReference>
<dbReference type="SMART" id="SM00580">
    <property type="entry name" value="PUG"/>
    <property type="match status" value="1"/>
</dbReference>
<dbReference type="GO" id="GO:0070059">
    <property type="term" value="P:intrinsic apoptotic signaling pathway in response to endoplasmic reticulum stress"/>
    <property type="evidence" value="ECO:0007669"/>
    <property type="project" value="TreeGrafter"/>
</dbReference>
<dbReference type="PANTHER" id="PTHR13954:SF6">
    <property type="entry name" value="NON-SPECIFIC SERINE_THREONINE PROTEIN KINASE"/>
    <property type="match status" value="1"/>
</dbReference>
<comment type="caution">
    <text evidence="23">The sequence shown here is derived from an EMBL/GenBank/DDBJ whole genome shotgun (WGS) entry which is preliminary data.</text>
</comment>
<sequence>MFGPLITVLLLFLQQAQVGYGWGSLISKTVEQNNALVVKPPSTASPPGQLMLAQRSIDDWKLADFVLVSTIDGTLQARERRTGALHWSLYGEPLVRVEQVMGEREALDLETVWITEPDGDGGLYFFNPSSGLERIPASIKDLIEKAPFAMVDGVVYTGSKSTILYTLNATTGEVIHSYGSGLSKAVEFSACEAPPESDFFPLQSGTLLVGRTDYVLEIHHKATSKAWRLYFSRWASNSRDIDLVRQYTKPQDSLYITPILNNTMIAMAPNDYRPHRWVVQVPSTAVQVFDVLTPSKNVGGGRSQLVIVPQPPLQVHDQAPRSNDMYVGQTPEGAFYALSGSNYNALLSSSVSAPWCVGTHRSFRSLDELASLIVGVHPEWCQIRSMVLEPSLPQPDRPGIDGNDQPKLIDPPPPVISSIKVITGRILENVATFLTVLLLAYLASKQGLVPGPHEMIELWKWWKLQQEQQRAVQDQQRQVFTVAEPVVTESVPEIVVQPSKETTVEPDSSDDSKLHSSLSTASLNTLVDSETKPQRRKRGSRGGKKVREAKERAEQTAAKAIESESDDSMQLVNQNSDAFRALGPFLLTQEILGSGSHGTTVYKGIFQNREVAIKRLVRNCYDVASQEVEILQESDDHPNVIRYFCNHETEDCLFLALELCQASLEEVIRGESSRETVTSSILLDLQARLRPLDTLRQITEGLHHLHSLKIVHRDIKPQNILVAYSKPMHVKDKKKSSKVVYGPPRLLISDFGLCKKLEGEQSSFQATTNANAGTLGWTAPEISMDSRYTLAKETDSSSSGVLLPDVLRNQSRRLTRAVDIFSLGCVFYYTLSPRQHPFGDGVSRQINIENQNFNLDELDRFPFAIEARDLISQMISFNPRRRPDTAEILKHPLFWSDNEKLDFLVKVSDRLENESREEFSPLLESLERRAPRVLGGDWPARFPQAFLDNLGKYRKYHGDRIFDLLRALRNKFHHYNDFTPEMKKLVGAVPSGYLNFFTSRFPYLLMEVYGFVKEELATEDAFSHFFVYGHKSP</sequence>
<evidence type="ECO:0000256" key="6">
    <source>
        <dbReference type="ARBA" id="ARBA00022692"/>
    </source>
</evidence>
<dbReference type="Gene3D" id="1.20.1440.180">
    <property type="entry name" value="KEN domain"/>
    <property type="match status" value="1"/>
</dbReference>
<dbReference type="AlphaFoldDB" id="A0A2T0FIW5"/>
<keyword evidence="7" id="KW-0479">Metal-binding</keyword>
<evidence type="ECO:0000256" key="14">
    <source>
        <dbReference type="ARBA" id="ARBA00022989"/>
    </source>
</evidence>
<feature type="region of interest" description="Disordered" evidence="19">
    <location>
        <begin position="497"/>
        <end position="552"/>
    </location>
</feature>
<evidence type="ECO:0000256" key="7">
    <source>
        <dbReference type="ARBA" id="ARBA00022723"/>
    </source>
</evidence>
<feature type="domain" description="KEN" evidence="22">
    <location>
        <begin position="897"/>
        <end position="1028"/>
    </location>
</feature>
<comment type="subcellular location">
    <subcellularLocation>
        <location evidence="2">Membrane</location>
        <topology evidence="2">Single-pass type I membrane protein</topology>
    </subcellularLocation>
</comment>
<keyword evidence="6" id="KW-0812">Transmembrane</keyword>
<dbReference type="Gene3D" id="1.10.510.10">
    <property type="entry name" value="Transferase(Phosphotransferase) domain 1"/>
    <property type="match status" value="1"/>
</dbReference>
<dbReference type="InterPro" id="IPR011047">
    <property type="entry name" value="Quinoprotein_ADH-like_sf"/>
</dbReference>
<evidence type="ECO:0000256" key="17">
    <source>
        <dbReference type="ARBA" id="ARBA00048659"/>
    </source>
</evidence>
<evidence type="ECO:0000313" key="23">
    <source>
        <dbReference type="EMBL" id="PRT54925.1"/>
    </source>
</evidence>
<evidence type="ECO:0000313" key="24">
    <source>
        <dbReference type="Proteomes" id="UP000238350"/>
    </source>
</evidence>
<comment type="catalytic activity">
    <reaction evidence="18">
        <text>L-seryl-[protein] + ATP = O-phospho-L-seryl-[protein] + ADP + H(+)</text>
        <dbReference type="Rhea" id="RHEA:17989"/>
        <dbReference type="Rhea" id="RHEA-COMP:9863"/>
        <dbReference type="Rhea" id="RHEA-COMP:11604"/>
        <dbReference type="ChEBI" id="CHEBI:15378"/>
        <dbReference type="ChEBI" id="CHEBI:29999"/>
        <dbReference type="ChEBI" id="CHEBI:30616"/>
        <dbReference type="ChEBI" id="CHEBI:83421"/>
        <dbReference type="ChEBI" id="CHEBI:456216"/>
        <dbReference type="EC" id="2.7.11.1"/>
    </reaction>
    <physiologicalReaction direction="left-to-right" evidence="18">
        <dbReference type="Rhea" id="RHEA:17990"/>
    </physiologicalReaction>
</comment>
<dbReference type="GO" id="GO:0051082">
    <property type="term" value="F:unfolded protein binding"/>
    <property type="evidence" value="ECO:0007669"/>
    <property type="project" value="TreeGrafter"/>
</dbReference>
<evidence type="ECO:0000256" key="13">
    <source>
        <dbReference type="ARBA" id="ARBA00022842"/>
    </source>
</evidence>
<dbReference type="FunFam" id="3.30.200.20:FF:000077">
    <property type="entry name" value="Putative Serine/threonine-protein kinase/endoribonuclease IRE1"/>
    <property type="match status" value="1"/>
</dbReference>
<dbReference type="GO" id="GO:0016787">
    <property type="term" value="F:hydrolase activity"/>
    <property type="evidence" value="ECO:0007669"/>
    <property type="project" value="UniProtKB-KW"/>
</dbReference>
<dbReference type="SUPFAM" id="SSF50998">
    <property type="entry name" value="Quinoprotein alcohol dehydrogenase-like"/>
    <property type="match status" value="1"/>
</dbReference>
<evidence type="ECO:0000256" key="19">
    <source>
        <dbReference type="SAM" id="MobiDB-lite"/>
    </source>
</evidence>
<dbReference type="CDD" id="cd10422">
    <property type="entry name" value="RNase_Ire1"/>
    <property type="match status" value="1"/>
</dbReference>
<evidence type="ECO:0000259" key="22">
    <source>
        <dbReference type="PROSITE" id="PS51392"/>
    </source>
</evidence>
<keyword evidence="13" id="KW-0460">Magnesium</keyword>
<dbReference type="Gene3D" id="3.30.200.20">
    <property type="entry name" value="Phosphorylase Kinase, domain 1"/>
    <property type="match status" value="1"/>
</dbReference>
<keyword evidence="14" id="KW-1133">Transmembrane helix</keyword>
<feature type="chain" id="PRO_5015759257" description="non-specific serine/threonine protein kinase" evidence="20">
    <location>
        <begin position="22"/>
        <end position="1033"/>
    </location>
</feature>
<dbReference type="PROSITE" id="PS00108">
    <property type="entry name" value="PROTEIN_KINASE_ST"/>
    <property type="match status" value="1"/>
</dbReference>
<keyword evidence="12" id="KW-0067">ATP-binding</keyword>
<feature type="domain" description="Protein kinase" evidence="21">
    <location>
        <begin position="586"/>
        <end position="894"/>
    </location>
</feature>
<comment type="cofactor">
    <cofactor evidence="1">
        <name>Mg(2+)</name>
        <dbReference type="ChEBI" id="CHEBI:18420"/>
    </cofactor>
</comment>
<feature type="signal peptide" evidence="20">
    <location>
        <begin position="1"/>
        <end position="21"/>
    </location>
</feature>
<dbReference type="InterPro" id="IPR045133">
    <property type="entry name" value="IRE1/2-like"/>
</dbReference>
<dbReference type="GO" id="GO:0004521">
    <property type="term" value="F:RNA endonuclease activity"/>
    <property type="evidence" value="ECO:0007669"/>
    <property type="project" value="InterPro"/>
</dbReference>
<evidence type="ECO:0000256" key="11">
    <source>
        <dbReference type="ARBA" id="ARBA00022801"/>
    </source>
</evidence>
<keyword evidence="5" id="KW-0808">Transferase</keyword>
<dbReference type="STRING" id="45607.A0A2T0FIW5"/>
<keyword evidence="4" id="KW-0723">Serine/threonine-protein kinase</keyword>
<dbReference type="Gene3D" id="2.130.10.10">
    <property type="entry name" value="YVTN repeat-like/Quinoprotein amine dehydrogenase"/>
    <property type="match status" value="1"/>
</dbReference>
<reference evidence="23 24" key="1">
    <citation type="submission" date="2017-04" db="EMBL/GenBank/DDBJ databases">
        <title>Genome sequencing of [Candida] sorbophila.</title>
        <authorList>
            <person name="Ahn J.O."/>
        </authorList>
    </citation>
    <scope>NUCLEOTIDE SEQUENCE [LARGE SCALE GENOMIC DNA]</scope>
    <source>
        <strain evidence="23 24">DS02</strain>
    </source>
</reference>
<dbReference type="InterPro" id="IPR015943">
    <property type="entry name" value="WD40/YVTN_repeat-like_dom_sf"/>
</dbReference>
<dbReference type="EC" id="2.7.11.1" evidence="3"/>
<evidence type="ECO:0000256" key="1">
    <source>
        <dbReference type="ARBA" id="ARBA00001946"/>
    </source>
</evidence>
<protein>
    <recommendedName>
        <fullName evidence="3">non-specific serine/threonine protein kinase</fullName>
        <ecNumber evidence="3">2.7.11.1</ecNumber>
    </recommendedName>
</protein>
<dbReference type="InterPro" id="IPR038357">
    <property type="entry name" value="KEN_sf"/>
</dbReference>
<dbReference type="GO" id="GO:0036498">
    <property type="term" value="P:IRE1-mediated unfolded protein response"/>
    <property type="evidence" value="ECO:0007669"/>
    <property type="project" value="TreeGrafter"/>
</dbReference>
<dbReference type="Pfam" id="PF00069">
    <property type="entry name" value="Pkinase"/>
    <property type="match status" value="1"/>
</dbReference>
<proteinExistence type="predicted"/>
<dbReference type="InterPro" id="IPR000719">
    <property type="entry name" value="Prot_kinase_dom"/>
</dbReference>
<name>A0A2T0FIW5_9ASCO</name>
<evidence type="ECO:0000256" key="9">
    <source>
        <dbReference type="ARBA" id="ARBA00022741"/>
    </source>
</evidence>
<evidence type="ECO:0000259" key="21">
    <source>
        <dbReference type="PROSITE" id="PS50011"/>
    </source>
</evidence>
<keyword evidence="11" id="KW-0378">Hydrolase</keyword>
<dbReference type="SMART" id="SM00220">
    <property type="entry name" value="S_TKc"/>
    <property type="match status" value="1"/>
</dbReference>
<dbReference type="OrthoDB" id="63989at2759"/>
<dbReference type="GO" id="GO:1990604">
    <property type="term" value="C:IRE1-TRAF2-ASK1 complex"/>
    <property type="evidence" value="ECO:0007669"/>
    <property type="project" value="TreeGrafter"/>
</dbReference>
<keyword evidence="24" id="KW-1185">Reference proteome</keyword>
<dbReference type="GeneID" id="36516293"/>
<dbReference type="PROSITE" id="PS51392">
    <property type="entry name" value="KEN"/>
    <property type="match status" value="1"/>
</dbReference>
<dbReference type="FunFam" id="1.10.510.10:FF:000572">
    <property type="entry name" value="Serine/threonine-protein kinase/endoribonuclease IRE1"/>
    <property type="match status" value="1"/>
</dbReference>
<evidence type="ECO:0000256" key="8">
    <source>
        <dbReference type="ARBA" id="ARBA00022729"/>
    </source>
</evidence>